<dbReference type="Pfam" id="PF01326">
    <property type="entry name" value="PPDK_N"/>
    <property type="match status" value="1"/>
</dbReference>
<dbReference type="SUPFAM" id="SSF52009">
    <property type="entry name" value="Phosphohistidine domain"/>
    <property type="match status" value="1"/>
</dbReference>
<keyword evidence="12" id="KW-0460">Magnesium</keyword>
<gene>
    <name evidence="17" type="ORF">C4532_10355</name>
</gene>
<dbReference type="PANTHER" id="PTHR43030">
    <property type="entry name" value="PHOSPHOENOLPYRUVATE SYNTHASE"/>
    <property type="match status" value="1"/>
</dbReference>
<dbReference type="InterPro" id="IPR006319">
    <property type="entry name" value="PEP_synth"/>
</dbReference>
<dbReference type="GO" id="GO:0046872">
    <property type="term" value="F:metal ion binding"/>
    <property type="evidence" value="ECO:0007669"/>
    <property type="project" value="UniProtKB-KW"/>
</dbReference>
<evidence type="ECO:0000256" key="3">
    <source>
        <dbReference type="ARBA" id="ARBA00004742"/>
    </source>
</evidence>
<feature type="domain" description="PEP-utilising enzyme mobile" evidence="15">
    <location>
        <begin position="491"/>
        <end position="561"/>
    </location>
</feature>
<dbReference type="GO" id="GO:0008986">
    <property type="term" value="F:pyruvate, water dikinase activity"/>
    <property type="evidence" value="ECO:0007669"/>
    <property type="project" value="UniProtKB-EC"/>
</dbReference>
<dbReference type="Proteomes" id="UP000285961">
    <property type="component" value="Unassembled WGS sequence"/>
</dbReference>
<evidence type="ECO:0000256" key="10">
    <source>
        <dbReference type="ARBA" id="ARBA00022777"/>
    </source>
</evidence>
<protein>
    <recommendedName>
        <fullName evidence="6">Phosphoenolpyruvate synthase</fullName>
        <ecNumber evidence="5">2.7.9.2</ecNumber>
    </recommendedName>
    <alternativeName>
        <fullName evidence="13">Pyruvate, water dikinase</fullName>
    </alternativeName>
</protein>
<proteinExistence type="inferred from homology"/>
<comment type="caution">
    <text evidence="17">The sequence shown here is derived from an EMBL/GenBank/DDBJ whole genome shotgun (WGS) entry which is preliminary data.</text>
</comment>
<dbReference type="Gene3D" id="3.50.30.10">
    <property type="entry name" value="Phosphohistidine domain"/>
    <property type="match status" value="1"/>
</dbReference>
<dbReference type="EMBL" id="QZKI01000078">
    <property type="protein sequence ID" value="RJP69737.1"/>
    <property type="molecule type" value="Genomic_DNA"/>
</dbReference>
<dbReference type="UniPathway" id="UPA00138"/>
<name>A0A419EY44_9BACT</name>
<keyword evidence="7" id="KW-0808">Transferase</keyword>
<evidence type="ECO:0000313" key="17">
    <source>
        <dbReference type="EMBL" id="RJP69737.1"/>
    </source>
</evidence>
<sequence>MGRREEGNDSVFLQKIRALFQHTPAAYQPEFSTLFSKFQQILQGNNAVLEIIGQMEDKLSGEYVFDINYIRSSCETMSETVYKIIYALNILSNNNYPELFSRYEAIHFELSEIVEGKRGPVSDTLVIPTDKVTSDMEELVGSKSARLGEVRNNLGMSTPDGFIITTAAYRLFMESNGLWAKIRKILEQWRAGAISAAERSGRIEELFERAAVPSVLEKEISQAVSALFKRLGGKARLAVRSSAWGEDSELRSFAGQFRTLLNQGGADIPGAYKKVLASRFSESVLAYGGDEVFEENHLPVAVACQEMIPATVSGIAYTIDPTEGSWDRALITALFGLGEPGVSGRAEMDHYYVARIHPFDILERRIGVKRSRTVAAANKNLREEAVSEAERTSASLTDEQVLALTQSAMTLERYFRQPQDIEWAIGGDNKLVILQSRPLSMQRATAKRSVNLTESLRGYPVLLSDKGQIVQRGVAAGKVVRVQEDDDPTNFPQGAIAVTHFTSPRLTKIIRKTSAILTDVGSPTGHMATIAREFGVPTIVGTEKATEVLEDGMNITVDAEENKVYEGIVPEVLEYQIEGRDQFASLPEFKILRRVLGKVAPLNLIDPTSAEFTARNCQTYHDILRFCHEQAVWELINLHTSEKRFRNVKSRELKLPIPIGLYIIDISSGLSEDVGPRTVDSIEQVKSVPMRAILEGLTAPGAWSTEPKALGFNDFMSSLTRFSLTDAQPRYAGKNLAVISDRYANLSLRLGYHFNVVDTYLSENINDNYIYFRFVGGVTEPERRYRRGLLIRDILEKYDFKATLKNDLVVARLKKRGQREMRETLVMLGKLIGFTRQLDTEMTSNQSIERYTAAFLEGERLQGGE</sequence>
<evidence type="ECO:0000256" key="12">
    <source>
        <dbReference type="ARBA" id="ARBA00022842"/>
    </source>
</evidence>
<dbReference type="Pfam" id="PF00391">
    <property type="entry name" value="PEP-utilizers"/>
    <property type="match status" value="1"/>
</dbReference>
<evidence type="ECO:0000313" key="18">
    <source>
        <dbReference type="Proteomes" id="UP000285961"/>
    </source>
</evidence>
<keyword evidence="11" id="KW-0067">ATP-binding</keyword>
<dbReference type="SUPFAM" id="SSF56059">
    <property type="entry name" value="Glutathione synthetase ATP-binding domain-like"/>
    <property type="match status" value="1"/>
</dbReference>
<dbReference type="AlphaFoldDB" id="A0A419EY44"/>
<dbReference type="PANTHER" id="PTHR43030:SF1">
    <property type="entry name" value="PHOSPHOENOLPYRUVATE SYNTHASE"/>
    <property type="match status" value="1"/>
</dbReference>
<dbReference type="Gene3D" id="3.30.470.20">
    <property type="entry name" value="ATP-grasp fold, B domain"/>
    <property type="match status" value="1"/>
</dbReference>
<dbReference type="InterPro" id="IPR036637">
    <property type="entry name" value="Phosphohistidine_dom_sf"/>
</dbReference>
<comment type="similarity">
    <text evidence="4">Belongs to the PEP-utilizing enzyme family.</text>
</comment>
<keyword evidence="9" id="KW-0547">Nucleotide-binding</keyword>
<evidence type="ECO:0000256" key="1">
    <source>
        <dbReference type="ARBA" id="ARBA00001946"/>
    </source>
</evidence>
<comment type="cofactor">
    <cofactor evidence="1">
        <name>Mg(2+)</name>
        <dbReference type="ChEBI" id="CHEBI:18420"/>
    </cofactor>
</comment>
<evidence type="ECO:0000256" key="5">
    <source>
        <dbReference type="ARBA" id="ARBA00011996"/>
    </source>
</evidence>
<keyword evidence="8" id="KW-0479">Metal-binding</keyword>
<organism evidence="17 18">
    <name type="scientific">Candidatus Abyssobacteria bacterium SURF_17</name>
    <dbReference type="NCBI Taxonomy" id="2093361"/>
    <lineage>
        <taxon>Bacteria</taxon>
        <taxon>Pseudomonadati</taxon>
        <taxon>Candidatus Hydrogenedentota</taxon>
        <taxon>Candidatus Abyssobacteria</taxon>
    </lineage>
</organism>
<evidence type="ECO:0000256" key="11">
    <source>
        <dbReference type="ARBA" id="ARBA00022840"/>
    </source>
</evidence>
<evidence type="ECO:0000259" key="15">
    <source>
        <dbReference type="Pfam" id="PF00391"/>
    </source>
</evidence>
<evidence type="ECO:0000256" key="13">
    <source>
        <dbReference type="ARBA" id="ARBA00033470"/>
    </source>
</evidence>
<dbReference type="InterPro" id="IPR013815">
    <property type="entry name" value="ATP_grasp_subdomain_1"/>
</dbReference>
<evidence type="ECO:0000256" key="9">
    <source>
        <dbReference type="ARBA" id="ARBA00022741"/>
    </source>
</evidence>
<evidence type="ECO:0000256" key="7">
    <source>
        <dbReference type="ARBA" id="ARBA00022679"/>
    </source>
</evidence>
<evidence type="ECO:0000256" key="14">
    <source>
        <dbReference type="ARBA" id="ARBA00047700"/>
    </source>
</evidence>
<dbReference type="EC" id="2.7.9.2" evidence="5"/>
<evidence type="ECO:0000256" key="2">
    <source>
        <dbReference type="ARBA" id="ARBA00002988"/>
    </source>
</evidence>
<dbReference type="InterPro" id="IPR008279">
    <property type="entry name" value="PEP-util_enz_mobile_dom"/>
</dbReference>
<reference evidence="17 18" key="1">
    <citation type="journal article" date="2017" name="ISME J.">
        <title>Energy and carbon metabolisms in a deep terrestrial subsurface fluid microbial community.</title>
        <authorList>
            <person name="Momper L."/>
            <person name="Jungbluth S.P."/>
            <person name="Lee M.D."/>
            <person name="Amend J.P."/>
        </authorList>
    </citation>
    <scope>NUCLEOTIDE SEQUENCE [LARGE SCALE GENOMIC DNA]</scope>
    <source>
        <strain evidence="17">SURF_17</strain>
    </source>
</reference>
<keyword evidence="10 17" id="KW-0418">Kinase</keyword>
<dbReference type="GO" id="GO:0006094">
    <property type="term" value="P:gluconeogenesis"/>
    <property type="evidence" value="ECO:0007669"/>
    <property type="project" value="UniProtKB-UniPathway"/>
</dbReference>
<keyword evidence="17" id="KW-0670">Pyruvate</keyword>
<dbReference type="InterPro" id="IPR002192">
    <property type="entry name" value="PPDK_AMP/ATP-bd"/>
</dbReference>
<dbReference type="GO" id="GO:0005524">
    <property type="term" value="F:ATP binding"/>
    <property type="evidence" value="ECO:0007669"/>
    <property type="project" value="UniProtKB-KW"/>
</dbReference>
<comment type="function">
    <text evidence="2">Catalyzes the phosphorylation of pyruvate to phosphoenolpyruvate.</text>
</comment>
<evidence type="ECO:0000256" key="6">
    <source>
        <dbReference type="ARBA" id="ARBA00021623"/>
    </source>
</evidence>
<comment type="catalytic activity">
    <reaction evidence="14">
        <text>pyruvate + ATP + H2O = phosphoenolpyruvate + AMP + phosphate + 2 H(+)</text>
        <dbReference type="Rhea" id="RHEA:11364"/>
        <dbReference type="ChEBI" id="CHEBI:15361"/>
        <dbReference type="ChEBI" id="CHEBI:15377"/>
        <dbReference type="ChEBI" id="CHEBI:15378"/>
        <dbReference type="ChEBI" id="CHEBI:30616"/>
        <dbReference type="ChEBI" id="CHEBI:43474"/>
        <dbReference type="ChEBI" id="CHEBI:58702"/>
        <dbReference type="ChEBI" id="CHEBI:456215"/>
        <dbReference type="EC" id="2.7.9.2"/>
    </reaction>
</comment>
<evidence type="ECO:0000256" key="4">
    <source>
        <dbReference type="ARBA" id="ARBA00007837"/>
    </source>
</evidence>
<evidence type="ECO:0000259" key="16">
    <source>
        <dbReference type="Pfam" id="PF01326"/>
    </source>
</evidence>
<dbReference type="Gene3D" id="3.30.1490.20">
    <property type="entry name" value="ATP-grasp fold, A domain"/>
    <property type="match status" value="1"/>
</dbReference>
<feature type="domain" description="Pyruvate phosphate dikinase AMP/ATP-binding" evidence="16">
    <location>
        <begin position="138"/>
        <end position="450"/>
    </location>
</feature>
<evidence type="ECO:0000256" key="8">
    <source>
        <dbReference type="ARBA" id="ARBA00022723"/>
    </source>
</evidence>
<comment type="pathway">
    <text evidence="3">Carbohydrate biosynthesis; gluconeogenesis.</text>
</comment>
<accession>A0A419EY44</accession>